<dbReference type="Proteomes" id="UP000000447">
    <property type="component" value="Chromosome"/>
</dbReference>
<protein>
    <submittedName>
        <fullName evidence="1">Uncharacterized protein</fullName>
    </submittedName>
</protein>
<gene>
    <name evidence="1" type="ordered locus">trd_0320</name>
</gene>
<dbReference type="KEGG" id="tro:trd_0320"/>
<organism evidence="1 2">
    <name type="scientific">Thermomicrobium roseum (strain ATCC 27502 / DSM 5159 / P-2)</name>
    <dbReference type="NCBI Taxonomy" id="309801"/>
    <lineage>
        <taxon>Bacteria</taxon>
        <taxon>Pseudomonadati</taxon>
        <taxon>Thermomicrobiota</taxon>
        <taxon>Thermomicrobia</taxon>
        <taxon>Thermomicrobiales</taxon>
        <taxon>Thermomicrobiaceae</taxon>
        <taxon>Thermomicrobium</taxon>
    </lineage>
</organism>
<reference evidence="1 2" key="1">
    <citation type="journal article" date="2009" name="PLoS ONE">
        <title>Complete genome sequence of the aerobic CO-oxidizing thermophile Thermomicrobium roseum.</title>
        <authorList>
            <person name="Wu D."/>
            <person name="Raymond J."/>
            <person name="Wu M."/>
            <person name="Chatterji S."/>
            <person name="Ren Q."/>
            <person name="Graham J.E."/>
            <person name="Bryant D.A."/>
            <person name="Robb F."/>
            <person name="Colman A."/>
            <person name="Tallon L.J."/>
            <person name="Badger J.H."/>
            <person name="Madupu R."/>
            <person name="Ward N.L."/>
            <person name="Eisen J.A."/>
        </authorList>
    </citation>
    <scope>NUCLEOTIDE SEQUENCE [LARGE SCALE GENOMIC DNA]</scope>
    <source>
        <strain evidence="2">ATCC 27502 / DSM 5159 / P-2</strain>
    </source>
</reference>
<accession>B9KXX8</accession>
<dbReference type="EMBL" id="CP001275">
    <property type="protein sequence ID" value="ACM06133.1"/>
    <property type="molecule type" value="Genomic_DNA"/>
</dbReference>
<keyword evidence="2" id="KW-1185">Reference proteome</keyword>
<dbReference type="HOGENOM" id="CLU_3349793_0_0_0"/>
<sequence>MHASSIMQSLALHLRAGISTPYLSWSTTRDRISCEDA</sequence>
<dbReference type="AlphaFoldDB" id="B9KXX8"/>
<name>B9KXX8_THERP</name>
<proteinExistence type="predicted"/>
<evidence type="ECO:0000313" key="2">
    <source>
        <dbReference type="Proteomes" id="UP000000447"/>
    </source>
</evidence>
<evidence type="ECO:0000313" key="1">
    <source>
        <dbReference type="EMBL" id="ACM06133.1"/>
    </source>
</evidence>